<reference evidence="2" key="2">
    <citation type="submission" date="2023-05" db="EMBL/GenBank/DDBJ databases">
        <authorList>
            <consortium name="Lawrence Berkeley National Laboratory"/>
            <person name="Steindorff A."/>
            <person name="Hensen N."/>
            <person name="Bonometti L."/>
            <person name="Westerberg I."/>
            <person name="Brannstrom I.O."/>
            <person name="Guillou S."/>
            <person name="Cros-Aarteil S."/>
            <person name="Calhoun S."/>
            <person name="Haridas S."/>
            <person name="Kuo A."/>
            <person name="Mondo S."/>
            <person name="Pangilinan J."/>
            <person name="Riley R."/>
            <person name="Labutti K."/>
            <person name="Andreopoulos B."/>
            <person name="Lipzen A."/>
            <person name="Chen C."/>
            <person name="Yanf M."/>
            <person name="Daum C."/>
            <person name="Ng V."/>
            <person name="Clum A."/>
            <person name="Ohm R."/>
            <person name="Martin F."/>
            <person name="Silar P."/>
            <person name="Natvig D."/>
            <person name="Lalanne C."/>
            <person name="Gautier V."/>
            <person name="Ament-Velasquez S.L."/>
            <person name="Kruys A."/>
            <person name="Hutchinson M.I."/>
            <person name="Powell A.J."/>
            <person name="Barry K."/>
            <person name="Miller A.N."/>
            <person name="Grigoriev I.V."/>
            <person name="Debuchy R."/>
            <person name="Gladieux P."/>
            <person name="Thoren M.H."/>
            <person name="Johannesson H."/>
        </authorList>
    </citation>
    <scope>NUCLEOTIDE SEQUENCE</scope>
    <source>
        <strain evidence="2">CBS 315.58</strain>
    </source>
</reference>
<dbReference type="AlphaFoldDB" id="A0AAN6XMB9"/>
<name>A0AAN6XMB9_9PEZI</name>
<feature type="signal peptide" evidence="1">
    <location>
        <begin position="1"/>
        <end position="23"/>
    </location>
</feature>
<evidence type="ECO:0000256" key="1">
    <source>
        <dbReference type="SAM" id="SignalP"/>
    </source>
</evidence>
<keyword evidence="1" id="KW-0732">Signal</keyword>
<reference evidence="2" key="1">
    <citation type="journal article" date="2023" name="Mol. Phylogenet. Evol.">
        <title>Genome-scale phylogeny and comparative genomics of the fungal order Sordariales.</title>
        <authorList>
            <person name="Hensen N."/>
            <person name="Bonometti L."/>
            <person name="Westerberg I."/>
            <person name="Brannstrom I.O."/>
            <person name="Guillou S."/>
            <person name="Cros-Aarteil S."/>
            <person name="Calhoun S."/>
            <person name="Haridas S."/>
            <person name="Kuo A."/>
            <person name="Mondo S."/>
            <person name="Pangilinan J."/>
            <person name="Riley R."/>
            <person name="LaButti K."/>
            <person name="Andreopoulos B."/>
            <person name="Lipzen A."/>
            <person name="Chen C."/>
            <person name="Yan M."/>
            <person name="Daum C."/>
            <person name="Ng V."/>
            <person name="Clum A."/>
            <person name="Steindorff A."/>
            <person name="Ohm R.A."/>
            <person name="Martin F."/>
            <person name="Silar P."/>
            <person name="Natvig D.O."/>
            <person name="Lalanne C."/>
            <person name="Gautier V."/>
            <person name="Ament-Velasquez S.L."/>
            <person name="Kruys A."/>
            <person name="Hutchinson M.I."/>
            <person name="Powell A.J."/>
            <person name="Barry K."/>
            <person name="Miller A.N."/>
            <person name="Grigoriev I.V."/>
            <person name="Debuchy R."/>
            <person name="Gladieux P."/>
            <person name="Hiltunen Thoren M."/>
            <person name="Johannesson H."/>
        </authorList>
    </citation>
    <scope>NUCLEOTIDE SEQUENCE</scope>
    <source>
        <strain evidence="2">CBS 315.58</strain>
    </source>
</reference>
<feature type="chain" id="PRO_5042876444" evidence="1">
    <location>
        <begin position="24"/>
        <end position="146"/>
    </location>
</feature>
<proteinExistence type="predicted"/>
<keyword evidence="3" id="KW-1185">Reference proteome</keyword>
<comment type="caution">
    <text evidence="2">The sequence shown here is derived from an EMBL/GenBank/DDBJ whole genome shotgun (WGS) entry which is preliminary data.</text>
</comment>
<gene>
    <name evidence="2" type="ORF">QBC40DRAFT_251664</name>
</gene>
<accession>A0AAN6XMB9</accession>
<evidence type="ECO:0000313" key="2">
    <source>
        <dbReference type="EMBL" id="KAK4202961.1"/>
    </source>
</evidence>
<sequence>MRFFSILSAFPLFVLLAGPGVQAQMSQCARDCMNDWCTPICQKDTRCRNECILDCKDACTVCEVQYNCPDDLPEPSHLVLSGSSRVADQGLWATGTKEGEGDDESGVRKAAVVPKFTRLNEALWRENPGRKLADDKGSLSMKLVQR</sequence>
<protein>
    <submittedName>
        <fullName evidence="2">Uncharacterized protein</fullName>
    </submittedName>
</protein>
<organism evidence="2 3">
    <name type="scientific">Triangularia verruculosa</name>
    <dbReference type="NCBI Taxonomy" id="2587418"/>
    <lineage>
        <taxon>Eukaryota</taxon>
        <taxon>Fungi</taxon>
        <taxon>Dikarya</taxon>
        <taxon>Ascomycota</taxon>
        <taxon>Pezizomycotina</taxon>
        <taxon>Sordariomycetes</taxon>
        <taxon>Sordariomycetidae</taxon>
        <taxon>Sordariales</taxon>
        <taxon>Podosporaceae</taxon>
        <taxon>Triangularia</taxon>
    </lineage>
</organism>
<evidence type="ECO:0000313" key="3">
    <source>
        <dbReference type="Proteomes" id="UP001303160"/>
    </source>
</evidence>
<dbReference type="EMBL" id="MU863893">
    <property type="protein sequence ID" value="KAK4202961.1"/>
    <property type="molecule type" value="Genomic_DNA"/>
</dbReference>
<dbReference type="Proteomes" id="UP001303160">
    <property type="component" value="Unassembled WGS sequence"/>
</dbReference>